<name>A0ABY9Q8X8_GEOTD</name>
<gene>
    <name evidence="2" type="ORF">HSX42_11885</name>
</gene>
<dbReference type="NCBIfam" id="TIGR01540">
    <property type="entry name" value="portal_PBSX"/>
    <property type="match status" value="1"/>
</dbReference>
<organism evidence="2 3">
    <name type="scientific">Geobacillus thermodenitrificans</name>
    <dbReference type="NCBI Taxonomy" id="33940"/>
    <lineage>
        <taxon>Bacteria</taxon>
        <taxon>Bacillati</taxon>
        <taxon>Bacillota</taxon>
        <taxon>Bacilli</taxon>
        <taxon>Bacillales</taxon>
        <taxon>Anoxybacillaceae</taxon>
        <taxon>Geobacillus</taxon>
    </lineage>
</organism>
<protein>
    <submittedName>
        <fullName evidence="2">Phage portal protein</fullName>
    </submittedName>
</protein>
<dbReference type="InterPro" id="IPR006430">
    <property type="entry name" value="Phage_portal_PBSX"/>
</dbReference>
<proteinExistence type="inferred from homology"/>
<evidence type="ECO:0000313" key="3">
    <source>
        <dbReference type="Proteomes" id="UP001297580"/>
    </source>
</evidence>
<reference evidence="2 3" key="1">
    <citation type="submission" date="2023-08" db="EMBL/GenBank/DDBJ databases">
        <title>Complete genome sequence of Geobacillus thermodenitrificans K1041, a genetically tractable strain representative of the genus Geobacillus.</title>
        <authorList>
            <person name="Kani S."/>
            <person name="Suzuki H."/>
        </authorList>
    </citation>
    <scope>NUCLEOTIDE SEQUENCE [LARGE SCALE GENOMIC DNA]</scope>
    <source>
        <strain evidence="2 3">K1041</strain>
    </source>
</reference>
<accession>A0ABY9Q8X8</accession>
<comment type="similarity">
    <text evidence="1">Belongs to the phage portal family. PBSX subfamily.</text>
</comment>
<dbReference type="EMBL" id="CP133461">
    <property type="protein sequence ID" value="WMV74988.1"/>
    <property type="molecule type" value="Genomic_DNA"/>
</dbReference>
<dbReference type="Pfam" id="PF04860">
    <property type="entry name" value="Phage_portal"/>
    <property type="match status" value="1"/>
</dbReference>
<keyword evidence="3" id="KW-1185">Reference proteome</keyword>
<sequence>MQQKPVAKAFVLSDGEIIEESTLERYAIKQSGESRVIPSDRFDGQYGELGLVEPLYNFEALAQLLEINPYHYRAVKTKARDTAGLGWYLEAKTNNPSEQQREIAMQFLENPNPYKTLTDINNNVMVDYDSIGNGYYEVIRAEDGTLVGLEHIPAHTVRVHQDMNRYCQIRGVKKVWFKRFGFENDVDYVTGEIAPAGSIPIERRATEIIHVHNYTSRSDYYGLPDILPALSAIISDRERAEYNISFFENHAVPAYVVTVTGAELDEQTKQLIRRYFQQDIKKNRHSTLVVTAQKGQGDYSTTPVEIKFQALSVETKEASFRMLRTDNRDEVLSAHGVPPYRAGIVVEGSLGGSTARESTEIYKQSVIEPRQDMLENVMNRLLSIGLGITDWRFRFNDIDTKDTQAKIEELRFLFDIGAYTQNMILRELGKEPIDNPNLDRHYLFGQPLDALQQADTSAVLDSLKQLHAKLIDIATKEGGKHV</sequence>
<dbReference type="RefSeq" id="WP_081157441.1">
    <property type="nucleotide sequence ID" value="NZ_CP017690.1"/>
</dbReference>
<evidence type="ECO:0000256" key="1">
    <source>
        <dbReference type="ARBA" id="ARBA00006799"/>
    </source>
</evidence>
<evidence type="ECO:0000313" key="2">
    <source>
        <dbReference type="EMBL" id="WMV74988.1"/>
    </source>
</evidence>
<dbReference type="InterPro" id="IPR006944">
    <property type="entry name" value="Phage/GTA_portal"/>
</dbReference>
<dbReference type="Proteomes" id="UP001297580">
    <property type="component" value="Chromosome"/>
</dbReference>